<dbReference type="CDD" id="cd00063">
    <property type="entry name" value="FN3"/>
    <property type="match status" value="1"/>
</dbReference>
<accession>A0AA48KRP3</accession>
<dbReference type="SMART" id="SM00060">
    <property type="entry name" value="FN3"/>
    <property type="match status" value="1"/>
</dbReference>
<organism evidence="3 4">
    <name type="scientific">Flagellimonas marinaquae</name>
    <dbReference type="NCBI Taxonomy" id="254955"/>
    <lineage>
        <taxon>Bacteria</taxon>
        <taxon>Pseudomonadati</taxon>
        <taxon>Bacteroidota</taxon>
        <taxon>Flavobacteriia</taxon>
        <taxon>Flavobacteriales</taxon>
        <taxon>Flavobacteriaceae</taxon>
        <taxon>Flagellimonas</taxon>
    </lineage>
</organism>
<feature type="compositionally biased region" description="Low complexity" evidence="1">
    <location>
        <begin position="286"/>
        <end position="301"/>
    </location>
</feature>
<keyword evidence="4" id="KW-1185">Reference proteome</keyword>
<dbReference type="PROSITE" id="PS50853">
    <property type="entry name" value="FN3"/>
    <property type="match status" value="1"/>
</dbReference>
<dbReference type="EMBL" id="AP027268">
    <property type="protein sequence ID" value="BDW93351.1"/>
    <property type="molecule type" value="Genomic_DNA"/>
</dbReference>
<dbReference type="Proteomes" id="UP001330184">
    <property type="component" value="Chromosome"/>
</dbReference>
<feature type="domain" description="Fibronectin type-III" evidence="2">
    <location>
        <begin position="210"/>
        <end position="296"/>
    </location>
</feature>
<feature type="region of interest" description="Disordered" evidence="1">
    <location>
        <begin position="282"/>
        <end position="301"/>
    </location>
</feature>
<dbReference type="SUPFAM" id="SSF49785">
    <property type="entry name" value="Galactose-binding domain-like"/>
    <property type="match status" value="1"/>
</dbReference>
<evidence type="ECO:0000313" key="3">
    <source>
        <dbReference type="EMBL" id="BDW93351.1"/>
    </source>
</evidence>
<gene>
    <name evidence="3" type="ORF">MACH07_21830</name>
</gene>
<reference evidence="3 4" key="1">
    <citation type="submission" date="2023-01" db="EMBL/GenBank/DDBJ databases">
        <title>Complete genome sequence of Muricauda aquimarina strain IFOP_LL357.</title>
        <authorList>
            <person name="Gajardo G."/>
            <person name="Ueki S."/>
            <person name="Maruyama F."/>
        </authorList>
    </citation>
    <scope>NUCLEOTIDE SEQUENCE [LARGE SCALE GENOMIC DNA]</scope>
    <source>
        <strain evidence="3 4">IFOP_LL357</strain>
    </source>
</reference>
<feature type="region of interest" description="Disordered" evidence="1">
    <location>
        <begin position="1"/>
        <end position="24"/>
    </location>
</feature>
<dbReference type="InterPro" id="IPR008979">
    <property type="entry name" value="Galactose-bd-like_sf"/>
</dbReference>
<dbReference type="InterPro" id="IPR003961">
    <property type="entry name" value="FN3_dom"/>
</dbReference>
<proteinExistence type="predicted"/>
<name>A0AA48KRP3_9FLAO</name>
<dbReference type="Gene3D" id="2.60.40.10">
    <property type="entry name" value="Immunoglobulins"/>
    <property type="match status" value="1"/>
</dbReference>
<evidence type="ECO:0000256" key="1">
    <source>
        <dbReference type="SAM" id="MobiDB-lite"/>
    </source>
</evidence>
<dbReference type="AlphaFoldDB" id="A0AA48KRP3"/>
<dbReference type="InterPro" id="IPR013783">
    <property type="entry name" value="Ig-like_fold"/>
</dbReference>
<dbReference type="Pfam" id="PF00041">
    <property type="entry name" value="fn3"/>
    <property type="match status" value="1"/>
</dbReference>
<dbReference type="InterPro" id="IPR036116">
    <property type="entry name" value="FN3_sf"/>
</dbReference>
<evidence type="ECO:0000259" key="2">
    <source>
        <dbReference type="PROSITE" id="PS50853"/>
    </source>
</evidence>
<dbReference type="SUPFAM" id="SSF49265">
    <property type="entry name" value="Fibronectin type III"/>
    <property type="match status" value="1"/>
</dbReference>
<evidence type="ECO:0000313" key="4">
    <source>
        <dbReference type="Proteomes" id="UP001330184"/>
    </source>
</evidence>
<protein>
    <recommendedName>
        <fullName evidence="2">Fibronectin type-III domain-containing protein</fullName>
    </recommendedName>
</protein>
<dbReference type="Gene3D" id="2.60.120.260">
    <property type="entry name" value="Galactose-binding domain-like"/>
    <property type="match status" value="1"/>
</dbReference>
<sequence>MQMNPPIGEGNVFSVKANDPSSNTPLHKHQHDFLRILYLGFIITLLFTLSGNAQQMHSESNAVSIDNESDGVTGWYSPGTALISSESISPYHGNYVLKVEASSTLDNDRNVRYQFNATVGEVYDVSIWVRTGAQSVDPAFASWDGVSGFSNPTYISTSGTWTEYNFTVTATATTITLRAYTGSGSHGAIGDVLYLDHVSIVQQDNQNPTAPTNLVVDSSGNSTIDLSWSAATDNMAVTGYKIYKNGILEENLTNVLSYQVTGLAASTNYSFTVTAIDASGNESAHSNTVSGTTTATSSGSSVWSENGNVASYIGNVGIGTNSVPTGYSLAVEGHIRTREIRVDQDSWPDYVFQKEYPLPSLAEVRQHIETKGHLPDIPSAEAVRSNGVELGEMDRLLLQKIEEMTLYIIGQQEQIDQLRSEIDSMK</sequence>